<feature type="domain" description="Erythromycin biosynthesis protein CIII-like C-terminal" evidence="3">
    <location>
        <begin position="265"/>
        <end position="378"/>
    </location>
</feature>
<reference evidence="4" key="1">
    <citation type="submission" date="2016-08" db="EMBL/GenBank/DDBJ databases">
        <authorList>
            <person name="Seilhamer J.J."/>
        </authorList>
    </citation>
    <scope>NUCLEOTIDE SEQUENCE</scope>
    <source>
        <strain evidence="4">F6-1</strain>
    </source>
</reference>
<reference evidence="4" key="2">
    <citation type="submission" date="2017-02" db="EMBL/GenBank/DDBJ databases">
        <title>Diversity of integrative and conjugative elements of Streptococcus salivarius and their intra- and interspecies transfer.</title>
        <authorList>
            <person name="Dahmane N."/>
            <person name="Libante V."/>
            <person name="Charron-Bourgoin F."/>
            <person name="Guedon E."/>
            <person name="Guedon G."/>
            <person name="Leblond-Bourget N."/>
            <person name="Payot S."/>
        </authorList>
    </citation>
    <scope>NUCLEOTIDE SEQUENCE</scope>
    <source>
        <strain evidence="4">F6-1</strain>
    </source>
</reference>
<dbReference type="PANTHER" id="PTHR48043">
    <property type="entry name" value="EG:EG0003.4 PROTEIN-RELATED"/>
    <property type="match status" value="1"/>
</dbReference>
<dbReference type="PANTHER" id="PTHR48043:SF145">
    <property type="entry name" value="FI06409P-RELATED"/>
    <property type="match status" value="1"/>
</dbReference>
<evidence type="ECO:0000256" key="1">
    <source>
        <dbReference type="ARBA" id="ARBA00022676"/>
    </source>
</evidence>
<dbReference type="AlphaFoldDB" id="A0A1R3TF75"/>
<keyword evidence="1" id="KW-0328">Glycosyltransferase</keyword>
<organism evidence="4">
    <name type="scientific">Streptococcus salivarius</name>
    <dbReference type="NCBI Taxonomy" id="1304"/>
    <lineage>
        <taxon>Bacteria</taxon>
        <taxon>Bacillati</taxon>
        <taxon>Bacillota</taxon>
        <taxon>Bacilli</taxon>
        <taxon>Lactobacillales</taxon>
        <taxon>Streptococcaceae</taxon>
        <taxon>Streptococcus</taxon>
    </lineage>
</organism>
<evidence type="ECO:0000256" key="2">
    <source>
        <dbReference type="ARBA" id="ARBA00022679"/>
    </source>
</evidence>
<dbReference type="EMBL" id="LT622830">
    <property type="protein sequence ID" value="SCW20766.1"/>
    <property type="molecule type" value="Genomic_DNA"/>
</dbReference>
<dbReference type="GO" id="GO:0008194">
    <property type="term" value="F:UDP-glycosyltransferase activity"/>
    <property type="evidence" value="ECO:0007669"/>
    <property type="project" value="TreeGrafter"/>
</dbReference>
<dbReference type="InterPro" id="IPR010610">
    <property type="entry name" value="EryCIII-like_C"/>
</dbReference>
<evidence type="ECO:0000313" key="4">
    <source>
        <dbReference type="EMBL" id="SCW20766.1"/>
    </source>
</evidence>
<dbReference type="Pfam" id="PF06722">
    <property type="entry name" value="EryCIII-like_C"/>
    <property type="match status" value="1"/>
</dbReference>
<sequence>MKTIVFAPAVFNLGETTRMIEIAKKLSSTCENRYECIFIGFSDTFSSYIEESGFKYILLEPIFSKKDEELLFKFDQGKTLRNPFSYWRVSRRVAKELEVFKCLKPELVVTGTNLTVFLSARISGIPLIYVKPFPTTRAYLSLKNCYVPYKLKKIKFIWYIIKKILLSLSWKPYSFQKTARDYNLSIPKYTIDLLDGDWNFITTHPIFVNNTNFPNNFIQAGPIVFLTKNRLSKDILKFIEQARTRNKRIIYFSMGSSSNSKIVKKVLNTLKDTDFFVIAAVERYLGKDDFLNYPESIFITNYIPTYLLNKYITFSIIHGGEGSVQTACSSGRPFIGIPLQYEQEVNVHNCVDYGNAIMLSPYELTKKNIEKSIGQIQTTTFMKKAEEIKCIFSFDGSKIVAEWIDNYCN</sequence>
<accession>A0A1R3TF75</accession>
<protein>
    <recommendedName>
        <fullName evidence="3">Erythromycin biosynthesis protein CIII-like C-terminal domain-containing protein</fullName>
    </recommendedName>
</protein>
<dbReference type="RefSeq" id="WP_104020581.1">
    <property type="nucleotide sequence ID" value="NZ_JADPCL010000006.1"/>
</dbReference>
<proteinExistence type="predicted"/>
<name>A0A1R3TF75_STRSL</name>
<dbReference type="Gene3D" id="3.40.50.2000">
    <property type="entry name" value="Glycogen Phosphorylase B"/>
    <property type="match status" value="2"/>
</dbReference>
<dbReference type="SUPFAM" id="SSF53756">
    <property type="entry name" value="UDP-Glycosyltransferase/glycogen phosphorylase"/>
    <property type="match status" value="1"/>
</dbReference>
<dbReference type="InterPro" id="IPR050271">
    <property type="entry name" value="UDP-glycosyltransferase"/>
</dbReference>
<keyword evidence="2" id="KW-0808">Transferase</keyword>
<evidence type="ECO:0000259" key="3">
    <source>
        <dbReference type="Pfam" id="PF06722"/>
    </source>
</evidence>